<accession>A0AAE3HM60</accession>
<sequence>MSQEPLVSVVIPVKNRRALFEDALSSVFSQTYRPIEVIVVDDASTDDILESINTVRKQSESEAIELKYIRSDKNLGPGGARELGRQHITGAYVSYLDSDTRWKQKKLAAQVELMEANKSIGMCYTGCMDEDIYGNFSIRNESLEAHKKILPIVLIKRPWGTSSCMWRRQVSDQIGSWRKLWISEDAEYEVRAGCYDINIASVHEILTIGNTVDSSRLSRSAGPENRLDGVLAIIETLDDFNKLDEMLSHNKIKRRVYNRIYKAYSDGMMYSVDKENKIYDNLFKLSISNHDIVWAMKCQKLINSIIDRRVARKLNVIFRHILGCWFYLK</sequence>
<dbReference type="InterPro" id="IPR001173">
    <property type="entry name" value="Glyco_trans_2-like"/>
</dbReference>
<dbReference type="RefSeq" id="WP_259057201.1">
    <property type="nucleotide sequence ID" value="NZ_JANUCT010000021.1"/>
</dbReference>
<evidence type="ECO:0000259" key="1">
    <source>
        <dbReference type="Pfam" id="PF00535"/>
    </source>
</evidence>
<dbReference type="PANTHER" id="PTHR43685:SF11">
    <property type="entry name" value="GLYCOSYLTRANSFERASE TAGX-RELATED"/>
    <property type="match status" value="1"/>
</dbReference>
<evidence type="ECO:0000313" key="2">
    <source>
        <dbReference type="EMBL" id="MCS3904370.1"/>
    </source>
</evidence>
<evidence type="ECO:0000313" key="3">
    <source>
        <dbReference type="Proteomes" id="UP001204445"/>
    </source>
</evidence>
<name>A0AAE3HM60_9GAMM</name>
<keyword evidence="3" id="KW-1185">Reference proteome</keyword>
<dbReference type="AlphaFoldDB" id="A0AAE3HM60"/>
<dbReference type="SUPFAM" id="SSF53448">
    <property type="entry name" value="Nucleotide-diphospho-sugar transferases"/>
    <property type="match status" value="1"/>
</dbReference>
<dbReference type="Proteomes" id="UP001204445">
    <property type="component" value="Unassembled WGS sequence"/>
</dbReference>
<dbReference type="PANTHER" id="PTHR43685">
    <property type="entry name" value="GLYCOSYLTRANSFERASE"/>
    <property type="match status" value="1"/>
</dbReference>
<dbReference type="Gene3D" id="3.90.550.10">
    <property type="entry name" value="Spore Coat Polysaccharide Biosynthesis Protein SpsA, Chain A"/>
    <property type="match status" value="1"/>
</dbReference>
<reference evidence="2" key="1">
    <citation type="submission" date="2022-08" db="EMBL/GenBank/DDBJ databases">
        <title>Genomic Encyclopedia of Type Strains, Phase III (KMG-III): the genomes of soil and plant-associated and newly described type strains.</title>
        <authorList>
            <person name="Whitman W."/>
        </authorList>
    </citation>
    <scope>NUCLEOTIDE SEQUENCE</scope>
    <source>
        <strain evidence="2">HMT 1</strain>
    </source>
</reference>
<organism evidence="2 3">
    <name type="scientific">Methylohalomonas lacus</name>
    <dbReference type="NCBI Taxonomy" id="398773"/>
    <lineage>
        <taxon>Bacteria</taxon>
        <taxon>Pseudomonadati</taxon>
        <taxon>Pseudomonadota</taxon>
        <taxon>Gammaproteobacteria</taxon>
        <taxon>Methylohalomonadales</taxon>
        <taxon>Methylohalomonadaceae</taxon>
        <taxon>Methylohalomonas</taxon>
    </lineage>
</organism>
<dbReference type="EMBL" id="JANUCT010000021">
    <property type="protein sequence ID" value="MCS3904370.1"/>
    <property type="molecule type" value="Genomic_DNA"/>
</dbReference>
<dbReference type="InterPro" id="IPR050834">
    <property type="entry name" value="Glycosyltransf_2"/>
</dbReference>
<proteinExistence type="predicted"/>
<feature type="domain" description="Glycosyltransferase 2-like" evidence="1">
    <location>
        <begin position="8"/>
        <end position="166"/>
    </location>
</feature>
<dbReference type="CDD" id="cd00761">
    <property type="entry name" value="Glyco_tranf_GTA_type"/>
    <property type="match status" value="1"/>
</dbReference>
<dbReference type="InterPro" id="IPR029044">
    <property type="entry name" value="Nucleotide-diphossugar_trans"/>
</dbReference>
<gene>
    <name evidence="2" type="ORF">J2T55_002406</name>
</gene>
<protein>
    <submittedName>
        <fullName evidence="2">Glycosyltransferase involved in cell wall biosynthesis</fullName>
    </submittedName>
</protein>
<comment type="caution">
    <text evidence="2">The sequence shown here is derived from an EMBL/GenBank/DDBJ whole genome shotgun (WGS) entry which is preliminary data.</text>
</comment>
<dbReference type="Pfam" id="PF00535">
    <property type="entry name" value="Glycos_transf_2"/>
    <property type="match status" value="1"/>
</dbReference>